<comment type="caution">
    <text evidence="1">The sequence shown here is derived from an EMBL/GenBank/DDBJ whole genome shotgun (WGS) entry which is preliminary data.</text>
</comment>
<proteinExistence type="predicted"/>
<protein>
    <submittedName>
        <fullName evidence="1">Uncharacterized protein</fullName>
    </submittedName>
</protein>
<sequence length="62" mass="6981">MACDSCKTPPICRRKILRGLLHQNANTDSDHGRIEHKPDGFTLRAILIIGTLKRCCTAARRH</sequence>
<name>W1J0K2_9GAMM</name>
<accession>W1J0K2</accession>
<keyword evidence="2" id="KW-1185">Reference proteome</keyword>
<reference evidence="1" key="1">
    <citation type="submission" date="2013-11" db="EMBL/GenBank/DDBJ databases">
        <title>Draft genome sequence and annotation of the entomopathogenic bacteria, Xenorhabdus cabanillasi strain JM26 and Xenorhabdus szentirmai strain DSM 16338.</title>
        <authorList>
            <person name="Gualtieri M."/>
            <person name="Ogier J.C."/>
            <person name="Pages S."/>
            <person name="Givaudan A."/>
            <person name="Gaudriault S."/>
        </authorList>
    </citation>
    <scope>NUCLEOTIDE SEQUENCE [LARGE SCALE GENOMIC DNA]</scope>
    <source>
        <strain evidence="1">DSM 16338</strain>
    </source>
</reference>
<dbReference type="EMBL" id="CBXF010000102">
    <property type="protein sequence ID" value="CDL84254.1"/>
    <property type="molecule type" value="Genomic_DNA"/>
</dbReference>
<evidence type="ECO:0000313" key="1">
    <source>
        <dbReference type="EMBL" id="CDL84254.1"/>
    </source>
</evidence>
<organism evidence="1 2">
    <name type="scientific">Xenorhabdus szentirmaii DSM 16338</name>
    <dbReference type="NCBI Taxonomy" id="1427518"/>
    <lineage>
        <taxon>Bacteria</taxon>
        <taxon>Pseudomonadati</taxon>
        <taxon>Pseudomonadota</taxon>
        <taxon>Gammaproteobacteria</taxon>
        <taxon>Enterobacterales</taxon>
        <taxon>Morganellaceae</taxon>
        <taxon>Xenorhabdus</taxon>
    </lineage>
</organism>
<dbReference type="Proteomes" id="UP000019202">
    <property type="component" value="Unassembled WGS sequence"/>
</dbReference>
<dbReference type="AlphaFoldDB" id="W1J0K2"/>
<evidence type="ECO:0000313" key="2">
    <source>
        <dbReference type="Proteomes" id="UP000019202"/>
    </source>
</evidence>
<dbReference type="STRING" id="1427518.XSR1_420019"/>
<gene>
    <name evidence="1" type="ORF">XSR1_420019</name>
</gene>